<dbReference type="EMBL" id="DRKP01000104">
    <property type="protein sequence ID" value="HEB96588.1"/>
    <property type="molecule type" value="Genomic_DNA"/>
</dbReference>
<evidence type="ECO:0000256" key="1">
    <source>
        <dbReference type="ARBA" id="ARBA00022490"/>
    </source>
</evidence>
<feature type="region of interest" description="Domain III" evidence="6">
    <location>
        <begin position="154"/>
        <end position="205"/>
    </location>
</feature>
<keyword evidence="5 6" id="KW-0234">DNA repair</keyword>
<gene>
    <name evidence="6 8" type="primary">ruvA</name>
    <name evidence="8" type="ORF">ENI96_09185</name>
</gene>
<keyword evidence="2 6" id="KW-0227">DNA damage</keyword>
<dbReference type="SUPFAM" id="SSF46929">
    <property type="entry name" value="DNA helicase RuvA subunit, C-terminal domain"/>
    <property type="match status" value="1"/>
</dbReference>
<dbReference type="SMART" id="SM00278">
    <property type="entry name" value="HhH1"/>
    <property type="match status" value="2"/>
</dbReference>
<dbReference type="InterPro" id="IPR010994">
    <property type="entry name" value="RuvA_2-like"/>
</dbReference>
<keyword evidence="3 6" id="KW-0238">DNA-binding</keyword>
<dbReference type="HAMAP" id="MF_00031">
    <property type="entry name" value="DNA_HJ_migration_RuvA"/>
    <property type="match status" value="1"/>
</dbReference>
<feature type="domain" description="Helix-hairpin-helix DNA-binding motif class 1" evidence="7">
    <location>
        <begin position="73"/>
        <end position="92"/>
    </location>
</feature>
<dbReference type="Gene3D" id="1.10.8.10">
    <property type="entry name" value="DNA helicase RuvA subunit, C-terminal domain"/>
    <property type="match status" value="1"/>
</dbReference>
<comment type="caution">
    <text evidence="6">Lacks conserved residue(s) required for the propagation of feature annotation.</text>
</comment>
<dbReference type="SUPFAM" id="SSF47781">
    <property type="entry name" value="RuvA domain 2-like"/>
    <property type="match status" value="1"/>
</dbReference>
<evidence type="ECO:0000256" key="2">
    <source>
        <dbReference type="ARBA" id="ARBA00022763"/>
    </source>
</evidence>
<comment type="similarity">
    <text evidence="6">Belongs to the RuvA family.</text>
</comment>
<evidence type="ECO:0000256" key="6">
    <source>
        <dbReference type="HAMAP-Rule" id="MF_00031"/>
    </source>
</evidence>
<comment type="domain">
    <text evidence="6">Has three domains with a flexible linker between the domains II and III and assumes an 'L' shape. Domain III is highly mobile and contacts RuvB.</text>
</comment>
<name>A0A831W5Q9_9GAMM</name>
<comment type="subunit">
    <text evidence="6">Homotetramer. Forms an RuvA(8)-RuvB(12)-Holliday junction (HJ) complex. HJ DNA is sandwiched between 2 RuvA tetramers; dsDNA enters through RuvA and exits via RuvB. An RuvB hexamer assembles on each DNA strand where it exits the tetramer. Each RuvB hexamer is contacted by two RuvA subunits (via domain III) on 2 adjacent RuvB subunits; this complex drives branch migration. In the full resolvosome a probable DNA-RuvA(4)-RuvB(12)-RuvC(2) complex forms which resolves the HJ.</text>
</comment>
<dbReference type="GO" id="GO:0000400">
    <property type="term" value="F:four-way junction DNA binding"/>
    <property type="evidence" value="ECO:0007669"/>
    <property type="project" value="UniProtKB-UniRule"/>
</dbReference>
<comment type="function">
    <text evidence="6">The RuvA-RuvB-RuvC complex processes Holliday junction (HJ) DNA during genetic recombination and DNA repair, while the RuvA-RuvB complex plays an important role in the rescue of blocked DNA replication forks via replication fork reversal (RFR). RuvA specifically binds to HJ cruciform DNA, conferring on it an open structure. The RuvB hexamer acts as an ATP-dependent pump, pulling dsDNA into and through the RuvAB complex. HJ branch migration allows RuvC to scan DNA until it finds its consensus sequence, where it cleaves and resolves the cruciform DNA.</text>
</comment>
<dbReference type="Gene3D" id="1.10.150.20">
    <property type="entry name" value="5' to 3' exonuclease, C-terminal subdomain"/>
    <property type="match status" value="1"/>
</dbReference>
<dbReference type="InterPro" id="IPR003583">
    <property type="entry name" value="Hlx-hairpin-Hlx_DNA-bd_motif"/>
</dbReference>
<dbReference type="Pfam" id="PF01330">
    <property type="entry name" value="RuvA_N"/>
    <property type="match status" value="1"/>
</dbReference>
<dbReference type="NCBIfam" id="TIGR00084">
    <property type="entry name" value="ruvA"/>
    <property type="match status" value="1"/>
</dbReference>
<feature type="region of interest" description="Domain I" evidence="6">
    <location>
        <begin position="1"/>
        <end position="64"/>
    </location>
</feature>
<dbReference type="GO" id="GO:0009378">
    <property type="term" value="F:four-way junction helicase activity"/>
    <property type="evidence" value="ECO:0007669"/>
    <property type="project" value="InterPro"/>
</dbReference>
<comment type="subcellular location">
    <subcellularLocation>
        <location evidence="6">Cytoplasm</location>
    </subcellularLocation>
</comment>
<dbReference type="Pfam" id="PF07499">
    <property type="entry name" value="RuvA_C"/>
    <property type="match status" value="1"/>
</dbReference>
<evidence type="ECO:0000256" key="3">
    <source>
        <dbReference type="ARBA" id="ARBA00023125"/>
    </source>
</evidence>
<feature type="domain" description="Helix-hairpin-helix DNA-binding motif class 1" evidence="7">
    <location>
        <begin position="108"/>
        <end position="127"/>
    </location>
</feature>
<dbReference type="InterPro" id="IPR000085">
    <property type="entry name" value="RuvA"/>
</dbReference>
<dbReference type="AlphaFoldDB" id="A0A831W5Q9"/>
<dbReference type="SUPFAM" id="SSF50249">
    <property type="entry name" value="Nucleic acid-binding proteins"/>
    <property type="match status" value="1"/>
</dbReference>
<organism evidence="8">
    <name type="scientific">Sedimenticola thiotaurini</name>
    <dbReference type="NCBI Taxonomy" id="1543721"/>
    <lineage>
        <taxon>Bacteria</taxon>
        <taxon>Pseudomonadati</taxon>
        <taxon>Pseudomonadota</taxon>
        <taxon>Gammaproteobacteria</taxon>
        <taxon>Chromatiales</taxon>
        <taxon>Sedimenticolaceae</taxon>
        <taxon>Sedimenticola</taxon>
    </lineage>
</organism>
<evidence type="ECO:0000256" key="4">
    <source>
        <dbReference type="ARBA" id="ARBA00023172"/>
    </source>
</evidence>
<dbReference type="InterPro" id="IPR012340">
    <property type="entry name" value="NA-bd_OB-fold"/>
</dbReference>
<evidence type="ECO:0000259" key="7">
    <source>
        <dbReference type="SMART" id="SM00278"/>
    </source>
</evidence>
<accession>A0A831W5Q9</accession>
<dbReference type="InterPro" id="IPR013849">
    <property type="entry name" value="DNA_helicase_Holl-junc_RuvA_I"/>
</dbReference>
<proteinExistence type="inferred from homology"/>
<keyword evidence="1 6" id="KW-0963">Cytoplasm</keyword>
<dbReference type="GO" id="GO:0006281">
    <property type="term" value="P:DNA repair"/>
    <property type="evidence" value="ECO:0007669"/>
    <property type="project" value="UniProtKB-UniRule"/>
</dbReference>
<keyword evidence="4 6" id="KW-0233">DNA recombination</keyword>
<sequence>MIGRLRGVLVYKQPPYLMLDVNGVGYELEVPMSTFYDLPEQGRQVTLSTHLVVRDDAHILYGFGSESERGLFRALLKVSGVGAKMALAILSGMSADEFARCVQSDDSAALVRLPGIGKKTAERLIVEMRDRIDSLGGIATGVAPPAARGGAPALADTPVSEAVGALIALGYKPNEASRMVRAVESADLSSEEIIRAALKTAGGGR</sequence>
<evidence type="ECO:0000313" key="8">
    <source>
        <dbReference type="EMBL" id="HEB96588.1"/>
    </source>
</evidence>
<protein>
    <recommendedName>
        <fullName evidence="6">Holliday junction branch migration complex subunit RuvA</fullName>
    </recommendedName>
</protein>
<dbReference type="GO" id="GO:0005524">
    <property type="term" value="F:ATP binding"/>
    <property type="evidence" value="ECO:0007669"/>
    <property type="project" value="InterPro"/>
</dbReference>
<dbReference type="CDD" id="cd14332">
    <property type="entry name" value="UBA_RuvA_C"/>
    <property type="match status" value="1"/>
</dbReference>
<dbReference type="GO" id="GO:0048476">
    <property type="term" value="C:Holliday junction resolvase complex"/>
    <property type="evidence" value="ECO:0007669"/>
    <property type="project" value="UniProtKB-UniRule"/>
</dbReference>
<evidence type="ECO:0000256" key="5">
    <source>
        <dbReference type="ARBA" id="ARBA00023204"/>
    </source>
</evidence>
<dbReference type="GO" id="GO:0006310">
    <property type="term" value="P:DNA recombination"/>
    <property type="evidence" value="ECO:0007669"/>
    <property type="project" value="UniProtKB-UniRule"/>
</dbReference>
<dbReference type="InterPro" id="IPR011114">
    <property type="entry name" value="RuvA_C"/>
</dbReference>
<dbReference type="InterPro" id="IPR036267">
    <property type="entry name" value="RuvA_C_sf"/>
</dbReference>
<dbReference type="GO" id="GO:0009379">
    <property type="term" value="C:Holliday junction helicase complex"/>
    <property type="evidence" value="ECO:0007669"/>
    <property type="project" value="InterPro"/>
</dbReference>
<reference evidence="8" key="1">
    <citation type="journal article" date="2020" name="mSystems">
        <title>Genome- and Community-Level Interaction Insights into Carbon Utilization and Element Cycling Functions of Hydrothermarchaeota in Hydrothermal Sediment.</title>
        <authorList>
            <person name="Zhou Z."/>
            <person name="Liu Y."/>
            <person name="Xu W."/>
            <person name="Pan J."/>
            <person name="Luo Z.H."/>
            <person name="Li M."/>
        </authorList>
    </citation>
    <scope>NUCLEOTIDE SEQUENCE [LARGE SCALE GENOMIC DNA]</scope>
    <source>
        <strain evidence="8">HyVt-443</strain>
    </source>
</reference>
<dbReference type="GO" id="GO:0005737">
    <property type="term" value="C:cytoplasm"/>
    <property type="evidence" value="ECO:0007669"/>
    <property type="project" value="UniProtKB-SubCell"/>
</dbReference>
<dbReference type="Pfam" id="PF14520">
    <property type="entry name" value="HHH_5"/>
    <property type="match status" value="1"/>
</dbReference>
<dbReference type="Proteomes" id="UP000886251">
    <property type="component" value="Unassembled WGS sequence"/>
</dbReference>
<dbReference type="Gene3D" id="2.40.50.140">
    <property type="entry name" value="Nucleic acid-binding proteins"/>
    <property type="match status" value="1"/>
</dbReference>
<comment type="caution">
    <text evidence="8">The sequence shown here is derived from an EMBL/GenBank/DDBJ whole genome shotgun (WGS) entry which is preliminary data.</text>
</comment>